<proteinExistence type="inferred from homology"/>
<dbReference type="GO" id="GO:0004089">
    <property type="term" value="F:carbonate dehydratase activity"/>
    <property type="evidence" value="ECO:0007669"/>
    <property type="project" value="UniProtKB-UniRule"/>
</dbReference>
<dbReference type="EMBL" id="KN716367">
    <property type="protein sequence ID" value="KJH46154.1"/>
    <property type="molecule type" value="Genomic_DNA"/>
</dbReference>
<dbReference type="Proteomes" id="UP000053766">
    <property type="component" value="Unassembled WGS sequence"/>
</dbReference>
<dbReference type="SUPFAM" id="SSF51069">
    <property type="entry name" value="Carbonic anhydrase"/>
    <property type="match status" value="1"/>
</dbReference>
<dbReference type="Gene3D" id="3.10.200.10">
    <property type="entry name" value="Alpha carbonic anhydrase"/>
    <property type="match status" value="1"/>
</dbReference>
<comment type="catalytic activity">
    <reaction evidence="4">
        <text>hydrogencarbonate + H(+) = CO2 + H2O</text>
        <dbReference type="Rhea" id="RHEA:10748"/>
        <dbReference type="ChEBI" id="CHEBI:15377"/>
        <dbReference type="ChEBI" id="CHEBI:15378"/>
        <dbReference type="ChEBI" id="CHEBI:16526"/>
        <dbReference type="ChEBI" id="CHEBI:17544"/>
        <dbReference type="EC" id="4.2.1.1"/>
    </reaction>
</comment>
<dbReference type="AlphaFoldDB" id="A0A0D8XQR7"/>
<dbReference type="InterPro" id="IPR036398">
    <property type="entry name" value="CA_dom_sf"/>
</dbReference>
<keyword evidence="3 4" id="KW-0862">Zinc</keyword>
<dbReference type="GO" id="GO:0005737">
    <property type="term" value="C:cytoplasm"/>
    <property type="evidence" value="ECO:0007669"/>
    <property type="project" value="TreeGrafter"/>
</dbReference>
<dbReference type="GO" id="GO:0008270">
    <property type="term" value="F:zinc ion binding"/>
    <property type="evidence" value="ECO:0007669"/>
    <property type="project" value="UniProtKB-UniRule"/>
</dbReference>
<dbReference type="EC" id="4.2.1.1" evidence="4"/>
<dbReference type="OrthoDB" id="429145at2759"/>
<protein>
    <recommendedName>
        <fullName evidence="4">Carbonic anhydrase</fullName>
        <ecNumber evidence="4">4.2.1.1</ecNumber>
    </recommendedName>
</protein>
<dbReference type="PANTHER" id="PTHR18952">
    <property type="entry name" value="CARBONIC ANHYDRASE"/>
    <property type="match status" value="1"/>
</dbReference>
<accession>A0A0D8XQR7</accession>
<name>A0A0D8XQR7_DICVI</name>
<comment type="function">
    <text evidence="4">Reversible hydration of carbon dioxide.</text>
</comment>
<sequence length="231" mass="26344">MNMIYSPAITSPIDIRAADVDYALLHRMHFIHYDNIGPIHIVNNGHTVKADGFDRWGSRQPYIMGGGLKHRYNLIQFHIHWGQHDSHGSEHMISGLHYPAEIHLVHMRHDVTPAEALRKSDGVAVIGVFVVIGNDGSPMSTFSPLLENILHPGMKKSLYFFMITQPFLLWFSGNRTDVESFRTRSLLPSHTDAFYRYRGSLTTPECDEVVIWTVFSEPISITRSQVEICFL</sequence>
<keyword evidence="2 4" id="KW-0479">Metal-binding</keyword>
<dbReference type="Pfam" id="PF00194">
    <property type="entry name" value="Carb_anhydrase"/>
    <property type="match status" value="1"/>
</dbReference>
<evidence type="ECO:0000256" key="2">
    <source>
        <dbReference type="ARBA" id="ARBA00022723"/>
    </source>
</evidence>
<organism evidence="6 7">
    <name type="scientific">Dictyocaulus viviparus</name>
    <name type="common">Bovine lungworm</name>
    <dbReference type="NCBI Taxonomy" id="29172"/>
    <lineage>
        <taxon>Eukaryota</taxon>
        <taxon>Metazoa</taxon>
        <taxon>Ecdysozoa</taxon>
        <taxon>Nematoda</taxon>
        <taxon>Chromadorea</taxon>
        <taxon>Rhabditida</taxon>
        <taxon>Rhabditina</taxon>
        <taxon>Rhabditomorpha</taxon>
        <taxon>Strongyloidea</taxon>
        <taxon>Metastrongylidae</taxon>
        <taxon>Dictyocaulus</taxon>
    </lineage>
</organism>
<dbReference type="SMART" id="SM01057">
    <property type="entry name" value="Carb_anhydrase"/>
    <property type="match status" value="1"/>
</dbReference>
<evidence type="ECO:0000313" key="6">
    <source>
        <dbReference type="EMBL" id="KJH46154.1"/>
    </source>
</evidence>
<dbReference type="PROSITE" id="PS00162">
    <property type="entry name" value="ALPHA_CA_1"/>
    <property type="match status" value="1"/>
</dbReference>
<dbReference type="InterPro" id="IPR001148">
    <property type="entry name" value="CA_dom"/>
</dbReference>
<keyword evidence="7" id="KW-1185">Reference proteome</keyword>
<dbReference type="PROSITE" id="PS51144">
    <property type="entry name" value="ALPHA_CA_2"/>
    <property type="match status" value="1"/>
</dbReference>
<dbReference type="STRING" id="29172.A0A0D8XQR7"/>
<evidence type="ECO:0000256" key="3">
    <source>
        <dbReference type="ARBA" id="ARBA00022833"/>
    </source>
</evidence>
<reference evidence="6 7" key="1">
    <citation type="submission" date="2013-11" db="EMBL/GenBank/DDBJ databases">
        <title>Draft genome of the bovine lungworm Dictyocaulus viviparus.</title>
        <authorList>
            <person name="Mitreva M."/>
        </authorList>
    </citation>
    <scope>NUCLEOTIDE SEQUENCE [LARGE SCALE GENOMIC DNA]</scope>
    <source>
        <strain evidence="6 7">HannoverDv2000</strain>
    </source>
</reference>
<comment type="similarity">
    <text evidence="1 4">Belongs to the alpha-carbonic anhydrase family.</text>
</comment>
<dbReference type="InterPro" id="IPR023561">
    <property type="entry name" value="Carbonic_anhydrase_a-class"/>
</dbReference>
<evidence type="ECO:0000256" key="4">
    <source>
        <dbReference type="RuleBase" id="RU367011"/>
    </source>
</evidence>
<evidence type="ECO:0000256" key="1">
    <source>
        <dbReference type="ARBA" id="ARBA00010718"/>
    </source>
</evidence>
<keyword evidence="4" id="KW-0456">Lyase</keyword>
<dbReference type="PANTHER" id="PTHR18952:SF250">
    <property type="entry name" value="CARBONIC ANHYDRASE 5-RELATED"/>
    <property type="match status" value="1"/>
</dbReference>
<comment type="cofactor">
    <cofactor evidence="4">
        <name>Zn(2+)</name>
        <dbReference type="ChEBI" id="CHEBI:29105"/>
    </cofactor>
</comment>
<evidence type="ECO:0000259" key="5">
    <source>
        <dbReference type="PROSITE" id="PS51144"/>
    </source>
</evidence>
<feature type="domain" description="Alpha-carbonic anhydrase" evidence="5">
    <location>
        <begin position="1"/>
        <end position="231"/>
    </location>
</feature>
<dbReference type="CDD" id="cd00326">
    <property type="entry name" value="alpha_CA"/>
    <property type="match status" value="1"/>
</dbReference>
<evidence type="ECO:0000313" key="7">
    <source>
        <dbReference type="Proteomes" id="UP000053766"/>
    </source>
</evidence>
<gene>
    <name evidence="6" type="ORF">DICVIV_07802</name>
</gene>
<reference evidence="7" key="2">
    <citation type="journal article" date="2016" name="Sci. Rep.">
        <title>Dictyocaulus viviparus genome, variome and transcriptome elucidate lungworm biology and support future intervention.</title>
        <authorList>
            <person name="McNulty S.N."/>
            <person name="Strube C."/>
            <person name="Rosa B.A."/>
            <person name="Martin J.C."/>
            <person name="Tyagi R."/>
            <person name="Choi Y.J."/>
            <person name="Wang Q."/>
            <person name="Hallsworth Pepin K."/>
            <person name="Zhang X."/>
            <person name="Ozersky P."/>
            <person name="Wilson R.K."/>
            <person name="Sternberg P.W."/>
            <person name="Gasser R.B."/>
            <person name="Mitreva M."/>
        </authorList>
    </citation>
    <scope>NUCLEOTIDE SEQUENCE [LARGE SCALE GENOMIC DNA]</scope>
    <source>
        <strain evidence="7">HannoverDv2000</strain>
    </source>
</reference>
<dbReference type="InterPro" id="IPR018338">
    <property type="entry name" value="Carbonic_anhydrase_a-class_CS"/>
</dbReference>